<evidence type="ECO:0000259" key="1">
    <source>
        <dbReference type="Pfam" id="PF09407"/>
    </source>
</evidence>
<dbReference type="Proteomes" id="UP000265614">
    <property type="component" value="Unassembled WGS sequence"/>
</dbReference>
<dbReference type="Pfam" id="PF13338">
    <property type="entry name" value="AbiEi_4"/>
    <property type="match status" value="1"/>
</dbReference>
<evidence type="ECO:0000313" key="3">
    <source>
        <dbReference type="EMBL" id="RJK96790.1"/>
    </source>
</evidence>
<evidence type="ECO:0000259" key="2">
    <source>
        <dbReference type="Pfam" id="PF13338"/>
    </source>
</evidence>
<dbReference type="OrthoDB" id="5517693at2"/>
<name>A0A3A3YYG6_9ACTN</name>
<reference evidence="3 4" key="1">
    <citation type="submission" date="2018-09" db="EMBL/GenBank/DDBJ databases">
        <title>YIM 75000 draft genome.</title>
        <authorList>
            <person name="Tang S."/>
            <person name="Feng Y."/>
        </authorList>
    </citation>
    <scope>NUCLEOTIDE SEQUENCE [LARGE SCALE GENOMIC DNA]</scope>
    <source>
        <strain evidence="3 4">YIM 75000</strain>
    </source>
</reference>
<gene>
    <name evidence="3" type="ORF">D5H78_05830</name>
</gene>
<organism evidence="3 4">
    <name type="scientific">Vallicoccus soli</name>
    <dbReference type="NCBI Taxonomy" id="2339232"/>
    <lineage>
        <taxon>Bacteria</taxon>
        <taxon>Bacillati</taxon>
        <taxon>Actinomycetota</taxon>
        <taxon>Actinomycetes</taxon>
        <taxon>Motilibacterales</taxon>
        <taxon>Vallicoccaceae</taxon>
        <taxon>Vallicoccus</taxon>
    </lineage>
</organism>
<dbReference type="RefSeq" id="WP_119949506.1">
    <property type="nucleotide sequence ID" value="NZ_QZEZ01000002.1"/>
</dbReference>
<sequence>MRPLLLDGQPFTTTQARRAGLSPDRLDELVLRGEAVRVLRGVLLDARVPVDLAVRASALALVAPPDTVVAGTTAAWLLGVPALLPGADRLPPVLEVVRPAGRSALRRSGVVARVAVLGDDEVVDLGGVPVTAPTRTALDLARGLDRSDGLAYLDAMLGARLVEREALEQGLEGLAGFPWVDQARELVALADPRAESPGESWMRLRWHDAGLPPLELQVEVQVGDAVVARLDTALRERGFALEYDGERWHGPEREAHDAHRRDRLRRVHGWTVLAVGKEAVLGRSDAFERAVAGAVDLVPEVVPWQRRRRTTLRDRRVRLRRAAEAREALGAASPTGDLHDRGRGAA</sequence>
<feature type="domain" description="AbiEi antitoxin C-terminal" evidence="1">
    <location>
        <begin position="68"/>
        <end position="175"/>
    </location>
</feature>
<keyword evidence="4" id="KW-1185">Reference proteome</keyword>
<evidence type="ECO:0000313" key="4">
    <source>
        <dbReference type="Proteomes" id="UP000265614"/>
    </source>
</evidence>
<dbReference type="EMBL" id="QZEZ01000002">
    <property type="protein sequence ID" value="RJK96790.1"/>
    <property type="molecule type" value="Genomic_DNA"/>
</dbReference>
<dbReference type="InterPro" id="IPR025159">
    <property type="entry name" value="AbiEi_N"/>
</dbReference>
<dbReference type="InterPro" id="IPR018547">
    <property type="entry name" value="AbiEi_C"/>
</dbReference>
<proteinExistence type="predicted"/>
<protein>
    <submittedName>
        <fullName evidence="3">Uncharacterized protein</fullName>
    </submittedName>
</protein>
<dbReference type="Pfam" id="PF09407">
    <property type="entry name" value="AbiEi_1"/>
    <property type="match status" value="1"/>
</dbReference>
<comment type="caution">
    <text evidence="3">The sequence shown here is derived from an EMBL/GenBank/DDBJ whole genome shotgun (WGS) entry which is preliminary data.</text>
</comment>
<feature type="domain" description="AbiEi antitoxin N-terminal" evidence="2">
    <location>
        <begin position="8"/>
        <end position="42"/>
    </location>
</feature>
<dbReference type="AlphaFoldDB" id="A0A3A3YYG6"/>
<accession>A0A3A3YYG6</accession>